<dbReference type="RefSeq" id="WP_119321987.1">
    <property type="nucleotide sequence ID" value="NZ_AP025739.1"/>
</dbReference>
<evidence type="ECO:0000313" key="2">
    <source>
        <dbReference type="Proteomes" id="UP000287394"/>
    </source>
</evidence>
<dbReference type="EMBL" id="AP025739">
    <property type="protein sequence ID" value="BDI32330.1"/>
    <property type="molecule type" value="Genomic_DNA"/>
</dbReference>
<evidence type="ECO:0000313" key="1">
    <source>
        <dbReference type="EMBL" id="BDI32330.1"/>
    </source>
</evidence>
<dbReference type="InterPro" id="IPR016155">
    <property type="entry name" value="Mopterin_synth/thiamin_S_b"/>
</dbReference>
<sequence length="94" mass="10046">MAVSVLIPTPLRGLTADQDTVETQEGTIAELIQSLESEYPGIGNRLSSEDGVLRRFINIYVNGEDIRFLQGADTPVKNGDEVSIVPAIAGGKDC</sequence>
<keyword evidence="2" id="KW-1185">Reference proteome</keyword>
<dbReference type="InterPro" id="IPR003749">
    <property type="entry name" value="ThiS/MoaD-like"/>
</dbReference>
<dbReference type="Pfam" id="PF02597">
    <property type="entry name" value="ThiS"/>
    <property type="match status" value="1"/>
</dbReference>
<proteinExistence type="predicted"/>
<gene>
    <name evidence="1" type="ORF">CCAX7_43810</name>
</gene>
<dbReference type="AlphaFoldDB" id="A0A402CXC0"/>
<dbReference type="KEGG" id="ccot:CCAX7_43810"/>
<organism evidence="1 2">
    <name type="scientific">Capsulimonas corticalis</name>
    <dbReference type="NCBI Taxonomy" id="2219043"/>
    <lineage>
        <taxon>Bacteria</taxon>
        <taxon>Bacillati</taxon>
        <taxon>Armatimonadota</taxon>
        <taxon>Armatimonadia</taxon>
        <taxon>Capsulimonadales</taxon>
        <taxon>Capsulimonadaceae</taxon>
        <taxon>Capsulimonas</taxon>
    </lineage>
</organism>
<dbReference type="SUPFAM" id="SSF54285">
    <property type="entry name" value="MoaD/ThiS"/>
    <property type="match status" value="1"/>
</dbReference>
<dbReference type="Gene3D" id="3.10.20.30">
    <property type="match status" value="1"/>
</dbReference>
<dbReference type="Proteomes" id="UP000287394">
    <property type="component" value="Chromosome"/>
</dbReference>
<accession>A0A402CXC0</accession>
<name>A0A402CXC0_9BACT</name>
<dbReference type="InterPro" id="IPR012675">
    <property type="entry name" value="Beta-grasp_dom_sf"/>
</dbReference>
<dbReference type="PANTHER" id="PTHR38031:SF1">
    <property type="entry name" value="SULFUR CARRIER PROTEIN CYSO"/>
    <property type="match status" value="1"/>
</dbReference>
<dbReference type="NCBIfam" id="NF041918">
    <property type="entry name" value="SAMP1"/>
    <property type="match status" value="1"/>
</dbReference>
<dbReference type="CDD" id="cd17074">
    <property type="entry name" value="Ubl_CysO_like"/>
    <property type="match status" value="1"/>
</dbReference>
<dbReference type="InterPro" id="IPR052045">
    <property type="entry name" value="Sulfur_Carrier/Prot_Modifier"/>
</dbReference>
<dbReference type="InterPro" id="IPR054834">
    <property type="entry name" value="SAMP1_3"/>
</dbReference>
<reference evidence="1 2" key="1">
    <citation type="journal article" date="2019" name="Int. J. Syst. Evol. Microbiol.">
        <title>Capsulimonas corticalis gen. nov., sp. nov., an aerobic capsulated bacterium, of a novel bacterial order, Capsulimonadales ord. nov., of the class Armatimonadia of the phylum Armatimonadetes.</title>
        <authorList>
            <person name="Li J."/>
            <person name="Kudo C."/>
            <person name="Tonouchi A."/>
        </authorList>
    </citation>
    <scope>NUCLEOTIDE SEQUENCE [LARGE SCALE GENOMIC DNA]</scope>
    <source>
        <strain evidence="1 2">AX-7</strain>
    </source>
</reference>
<dbReference type="OrthoDB" id="9156098at2"/>
<protein>
    <submittedName>
        <fullName evidence="1">Molybdopterin synthase sulfur carrier subunit</fullName>
    </submittedName>
</protein>
<dbReference type="PANTHER" id="PTHR38031">
    <property type="entry name" value="SULFUR CARRIER PROTEIN SLR0821-RELATED"/>
    <property type="match status" value="1"/>
</dbReference>